<evidence type="ECO:0000256" key="1">
    <source>
        <dbReference type="SAM" id="MobiDB-lite"/>
    </source>
</evidence>
<evidence type="ECO:0000313" key="4">
    <source>
        <dbReference type="Proteomes" id="UP000663832"/>
    </source>
</evidence>
<comment type="caution">
    <text evidence="3">The sequence shown here is derived from an EMBL/GenBank/DDBJ whole genome shotgun (WGS) entry which is preliminary data.</text>
</comment>
<evidence type="ECO:0000313" key="2">
    <source>
        <dbReference type="EMBL" id="CAF1533164.1"/>
    </source>
</evidence>
<proteinExistence type="predicted"/>
<feature type="region of interest" description="Disordered" evidence="1">
    <location>
        <begin position="345"/>
        <end position="373"/>
    </location>
</feature>
<evidence type="ECO:0000313" key="3">
    <source>
        <dbReference type="EMBL" id="CAF1654451.1"/>
    </source>
</evidence>
<dbReference type="AlphaFoldDB" id="A0A816ELC4"/>
<dbReference type="EMBL" id="CAJNOI010003929">
    <property type="protein sequence ID" value="CAF1533164.1"/>
    <property type="molecule type" value="Genomic_DNA"/>
</dbReference>
<dbReference type="OrthoDB" id="10062977at2759"/>
<name>A0A816ELC4_9BILA</name>
<dbReference type="EMBL" id="CAJNOM010004296">
    <property type="protein sequence ID" value="CAF1654451.1"/>
    <property type="molecule type" value="Genomic_DNA"/>
</dbReference>
<sequence length="373" mass="41849">MSIDLNNLPDETLFLANDEFYEFIKTCLGDDEMLLFKIQSIKNIRALLNIPDVFAVVNIKCKQLVDIQDRICFIDENNNNKFIVKAGVKGGVDDLLVALKEKTTEYIKRTKRLKTSSRSSNKNHSSTFKLSLNQSNLNSSNSTLVQATSNSTLNAHSIDLTLTPSLATRSLNLDSGDSTSVPTTDVTITSLGSIDSTPIPTTTTTASHSMSIKDYVDLISTSIEKFSSKNFTNITIENKQDYTIFLTFLNKDIEGYIKCKCNSLIKINYRSKTDSFQLSSYFKHTKSSQCLMMKKKRQQSNINLNEINGSSINFSQNSDDDIEEDFDDNNSTKYNDSFQAEINHSISQNSSVVGKRRTLRHSTSSTIKKKSKT</sequence>
<reference evidence="3" key="1">
    <citation type="submission" date="2021-02" db="EMBL/GenBank/DDBJ databases">
        <authorList>
            <person name="Nowell W R."/>
        </authorList>
    </citation>
    <scope>NUCLEOTIDE SEQUENCE</scope>
</reference>
<organism evidence="3 4">
    <name type="scientific">Adineta steineri</name>
    <dbReference type="NCBI Taxonomy" id="433720"/>
    <lineage>
        <taxon>Eukaryota</taxon>
        <taxon>Metazoa</taxon>
        <taxon>Spiralia</taxon>
        <taxon>Gnathifera</taxon>
        <taxon>Rotifera</taxon>
        <taxon>Eurotatoria</taxon>
        <taxon>Bdelloidea</taxon>
        <taxon>Adinetida</taxon>
        <taxon>Adinetidae</taxon>
        <taxon>Adineta</taxon>
    </lineage>
</organism>
<keyword evidence="4" id="KW-1185">Reference proteome</keyword>
<accession>A0A816ELC4</accession>
<dbReference type="Proteomes" id="UP000663832">
    <property type="component" value="Unassembled WGS sequence"/>
</dbReference>
<dbReference type="Proteomes" id="UP000663877">
    <property type="component" value="Unassembled WGS sequence"/>
</dbReference>
<gene>
    <name evidence="2" type="ORF">BJG266_LOCUS45052</name>
    <name evidence="3" type="ORF">QVE165_LOCUS62027</name>
</gene>
<protein>
    <submittedName>
        <fullName evidence="3">Uncharacterized protein</fullName>
    </submittedName>
</protein>